<dbReference type="GO" id="GO:0005886">
    <property type="term" value="C:plasma membrane"/>
    <property type="evidence" value="ECO:0007669"/>
    <property type="project" value="UniProtKB-SubCell"/>
</dbReference>
<dbReference type="OrthoDB" id="754299at2759"/>
<protein>
    <recommendedName>
        <fullName evidence="8">CASP-like protein</fullName>
    </recommendedName>
</protein>
<evidence type="ECO:0000313" key="11">
    <source>
        <dbReference type="Proteomes" id="UP000541444"/>
    </source>
</evidence>
<feature type="transmembrane region" description="Helical" evidence="8">
    <location>
        <begin position="44"/>
        <end position="64"/>
    </location>
</feature>
<evidence type="ECO:0000256" key="8">
    <source>
        <dbReference type="RuleBase" id="RU361233"/>
    </source>
</evidence>
<evidence type="ECO:0000256" key="7">
    <source>
        <dbReference type="ARBA" id="ARBA00023136"/>
    </source>
</evidence>
<keyword evidence="6 8" id="KW-1133">Transmembrane helix</keyword>
<dbReference type="EMBL" id="JACGCM010001144">
    <property type="protein sequence ID" value="KAF6161162.1"/>
    <property type="molecule type" value="Genomic_DNA"/>
</dbReference>
<evidence type="ECO:0000256" key="6">
    <source>
        <dbReference type="ARBA" id="ARBA00022989"/>
    </source>
</evidence>
<evidence type="ECO:0000313" key="10">
    <source>
        <dbReference type="EMBL" id="KAF6161162.1"/>
    </source>
</evidence>
<dbReference type="Pfam" id="PF04535">
    <property type="entry name" value="CASP_dom"/>
    <property type="match status" value="1"/>
</dbReference>
<dbReference type="PANTHER" id="PTHR32021:SF0">
    <property type="entry name" value="CASP-LIKE PROTEIN 5B2"/>
    <property type="match status" value="1"/>
</dbReference>
<feature type="domain" description="Casparian strip membrane protein" evidence="9">
    <location>
        <begin position="8"/>
        <end position="62"/>
    </location>
</feature>
<comment type="subcellular location">
    <subcellularLocation>
        <location evidence="1 8">Cell membrane</location>
        <topology evidence="1 8">Multi-pass membrane protein</topology>
    </subcellularLocation>
</comment>
<comment type="caution">
    <text evidence="10">The sequence shown here is derived from an EMBL/GenBank/DDBJ whole genome shotgun (WGS) entry which is preliminary data.</text>
</comment>
<comment type="caution">
    <text evidence="8">Lacks conserved residue(s) required for the propagation of feature annotation.</text>
</comment>
<evidence type="ECO:0000256" key="2">
    <source>
        <dbReference type="ARBA" id="ARBA00007651"/>
    </source>
</evidence>
<dbReference type="InterPro" id="IPR045009">
    <property type="entry name" value="CASPL-5"/>
</dbReference>
<proteinExistence type="inferred from homology"/>
<dbReference type="InterPro" id="IPR006702">
    <property type="entry name" value="CASP_dom"/>
</dbReference>
<keyword evidence="5 8" id="KW-0812">Transmembrane</keyword>
<name>A0A7J7N2B2_9MAGN</name>
<dbReference type="Proteomes" id="UP000541444">
    <property type="component" value="Unassembled WGS sequence"/>
</dbReference>
<dbReference type="PANTHER" id="PTHR32021">
    <property type="entry name" value="CASP-LIKE PROTEIN 5B3"/>
    <property type="match status" value="1"/>
</dbReference>
<evidence type="ECO:0000259" key="9">
    <source>
        <dbReference type="Pfam" id="PF04535"/>
    </source>
</evidence>
<evidence type="ECO:0000256" key="4">
    <source>
        <dbReference type="ARBA" id="ARBA00022475"/>
    </source>
</evidence>
<accession>A0A7J7N2B2</accession>
<keyword evidence="11" id="KW-1185">Reference proteome</keyword>
<evidence type="ECO:0000256" key="3">
    <source>
        <dbReference type="ARBA" id="ARBA00011489"/>
    </source>
</evidence>
<comment type="subunit">
    <text evidence="3 8">Homodimer and heterodimers.</text>
</comment>
<keyword evidence="7 8" id="KW-0472">Membrane</keyword>
<comment type="similarity">
    <text evidence="2 8">Belongs to the Casparian strip membrane proteins (CASP) family.</text>
</comment>
<sequence length="68" mass="7481">MRMLNGGPGTVIGLLLRLGQFLFSVTSAGLMCSAKGFGIYTAFWYVFCSLSYSFVWGLFGLPILKLVY</sequence>
<dbReference type="AlphaFoldDB" id="A0A7J7N2B2"/>
<keyword evidence="4 8" id="KW-1003">Cell membrane</keyword>
<reference evidence="10 11" key="1">
    <citation type="journal article" date="2020" name="IScience">
        <title>Genome Sequencing of the Endangered Kingdonia uniflora (Circaeasteraceae, Ranunculales) Reveals Potential Mechanisms of Evolutionary Specialization.</title>
        <authorList>
            <person name="Sun Y."/>
            <person name="Deng T."/>
            <person name="Zhang A."/>
            <person name="Moore M.J."/>
            <person name="Landis J.B."/>
            <person name="Lin N."/>
            <person name="Zhang H."/>
            <person name="Zhang X."/>
            <person name="Huang J."/>
            <person name="Zhang X."/>
            <person name="Sun H."/>
            <person name="Wang H."/>
        </authorList>
    </citation>
    <scope>NUCLEOTIDE SEQUENCE [LARGE SCALE GENOMIC DNA]</scope>
    <source>
        <strain evidence="10">TB1705</strain>
        <tissue evidence="10">Leaf</tissue>
    </source>
</reference>
<evidence type="ECO:0000256" key="5">
    <source>
        <dbReference type="ARBA" id="ARBA00022692"/>
    </source>
</evidence>
<gene>
    <name evidence="10" type="ORF">GIB67_007803</name>
</gene>
<evidence type="ECO:0000256" key="1">
    <source>
        <dbReference type="ARBA" id="ARBA00004651"/>
    </source>
</evidence>
<organism evidence="10 11">
    <name type="scientific">Kingdonia uniflora</name>
    <dbReference type="NCBI Taxonomy" id="39325"/>
    <lineage>
        <taxon>Eukaryota</taxon>
        <taxon>Viridiplantae</taxon>
        <taxon>Streptophyta</taxon>
        <taxon>Embryophyta</taxon>
        <taxon>Tracheophyta</taxon>
        <taxon>Spermatophyta</taxon>
        <taxon>Magnoliopsida</taxon>
        <taxon>Ranunculales</taxon>
        <taxon>Circaeasteraceae</taxon>
        <taxon>Kingdonia</taxon>
    </lineage>
</organism>